<comment type="subcellular location">
    <subcellularLocation>
        <location evidence="1">Endoplasmic reticulum membrane</location>
    </subcellularLocation>
</comment>
<dbReference type="Proteomes" id="UP000276133">
    <property type="component" value="Unassembled WGS sequence"/>
</dbReference>
<keyword evidence="7" id="KW-0175">Coiled coil</keyword>
<dbReference type="InterPro" id="IPR026160">
    <property type="entry name" value="Ric3"/>
</dbReference>
<evidence type="ECO:0000259" key="10">
    <source>
        <dbReference type="Pfam" id="PF15361"/>
    </source>
</evidence>
<keyword evidence="3 9" id="KW-0812">Transmembrane</keyword>
<dbReference type="OrthoDB" id="10070774at2759"/>
<dbReference type="AlphaFoldDB" id="A0A3M7QLS9"/>
<sequence length="424" mass="48796">MGSKKSEKLSFYTQPWFVVGVVLSCFAVLTPKIFVPLFRQLVGIKSTEPNLNSHDRLPPPNLRSRYSSNQNPNEAQAQFGRPNPLYNPQAQGSSSSGKSILTFFLPVYAIGIGLYMLYILYKVFNKKDKKENENGHEDSDFDSYKRKIYDFTERSYGPNLDWISDSNESKAKKSKQFCLSEETEDELNNYEKYKNLEPEYVNHLKDLRRKKRKEARKSALHSTRAANIAEQKQIPLTKNIGLSSVTNTNVLLNETLERMKYSLNKINKQISETEKKGESLEDPDLDDLRLQLAQTEQQMAKIVKIISAVSVDLDDKKIVLDENFDSDEEFEKTKEESKSTILNNRKPKTRDSLDESLGEESSVCSSIYSSKESCVQKLRKKKKNSKNCSVNELKNEQNGKMGEKKVTFNEFNIKKSKKRKQKKK</sequence>
<feature type="coiled-coil region" evidence="7">
    <location>
        <begin position="256"/>
        <end position="305"/>
    </location>
</feature>
<dbReference type="GO" id="GO:0045202">
    <property type="term" value="C:synapse"/>
    <property type="evidence" value="ECO:0007669"/>
    <property type="project" value="GOC"/>
</dbReference>
<feature type="region of interest" description="Disordered" evidence="8">
    <location>
        <begin position="329"/>
        <end position="356"/>
    </location>
</feature>
<reference evidence="11 12" key="1">
    <citation type="journal article" date="2018" name="Sci. Rep.">
        <title>Genomic signatures of local adaptation to the degree of environmental predictability in rotifers.</title>
        <authorList>
            <person name="Franch-Gras L."/>
            <person name="Hahn C."/>
            <person name="Garcia-Roger E.M."/>
            <person name="Carmona M.J."/>
            <person name="Serra M."/>
            <person name="Gomez A."/>
        </authorList>
    </citation>
    <scope>NUCLEOTIDE SEQUENCE [LARGE SCALE GENOMIC DNA]</scope>
    <source>
        <strain evidence="11">HYR1</strain>
    </source>
</reference>
<feature type="transmembrane region" description="Helical" evidence="9">
    <location>
        <begin position="100"/>
        <end position="121"/>
    </location>
</feature>
<keyword evidence="5 9" id="KW-1133">Transmembrane helix</keyword>
<keyword evidence="4" id="KW-0256">Endoplasmic reticulum</keyword>
<feature type="compositionally biased region" description="Polar residues" evidence="8">
    <location>
        <begin position="64"/>
        <end position="76"/>
    </location>
</feature>
<dbReference type="GO" id="GO:0034394">
    <property type="term" value="P:protein localization to cell surface"/>
    <property type="evidence" value="ECO:0007669"/>
    <property type="project" value="TreeGrafter"/>
</dbReference>
<keyword evidence="6 9" id="KW-0472">Membrane</keyword>
<evidence type="ECO:0000256" key="9">
    <source>
        <dbReference type="SAM" id="Phobius"/>
    </source>
</evidence>
<dbReference type="InterPro" id="IPR032763">
    <property type="entry name" value="RIC3_N"/>
</dbReference>
<dbReference type="GO" id="GO:0043005">
    <property type="term" value="C:neuron projection"/>
    <property type="evidence" value="ECO:0007669"/>
    <property type="project" value="TreeGrafter"/>
</dbReference>
<keyword evidence="12" id="KW-1185">Reference proteome</keyword>
<feature type="compositionally biased region" description="Basic residues" evidence="8">
    <location>
        <begin position="414"/>
        <end position="424"/>
    </location>
</feature>
<dbReference type="PROSITE" id="PS51257">
    <property type="entry name" value="PROKAR_LIPOPROTEIN"/>
    <property type="match status" value="1"/>
</dbReference>
<dbReference type="PANTHER" id="PTHR21723">
    <property type="entry name" value="RESISTANCE TO INHIBITORS OF CHOLINESTERASE PROTEIN 3 RIC3"/>
    <property type="match status" value="1"/>
</dbReference>
<dbReference type="EMBL" id="REGN01005698">
    <property type="protein sequence ID" value="RNA12387.1"/>
    <property type="molecule type" value="Genomic_DNA"/>
</dbReference>
<comment type="similarity">
    <text evidence="2">Belongs to the ric-3 family.</text>
</comment>
<feature type="region of interest" description="Disordered" evidence="8">
    <location>
        <begin position="383"/>
        <end position="424"/>
    </location>
</feature>
<evidence type="ECO:0000313" key="11">
    <source>
        <dbReference type="EMBL" id="RNA12387.1"/>
    </source>
</evidence>
<evidence type="ECO:0000256" key="8">
    <source>
        <dbReference type="SAM" id="MobiDB-lite"/>
    </source>
</evidence>
<evidence type="ECO:0000256" key="6">
    <source>
        <dbReference type="ARBA" id="ARBA00023136"/>
    </source>
</evidence>
<evidence type="ECO:0000256" key="7">
    <source>
        <dbReference type="SAM" id="Coils"/>
    </source>
</evidence>
<feature type="domain" description="Resistance to inhibitors of cholinesterase protein 3 N-terminal" evidence="10">
    <location>
        <begin position="23"/>
        <end position="304"/>
    </location>
</feature>
<dbReference type="Pfam" id="PF15361">
    <property type="entry name" value="RIC3"/>
    <property type="match status" value="1"/>
</dbReference>
<feature type="region of interest" description="Disordered" evidence="8">
    <location>
        <begin position="49"/>
        <end position="91"/>
    </location>
</feature>
<evidence type="ECO:0000256" key="1">
    <source>
        <dbReference type="ARBA" id="ARBA00004586"/>
    </source>
</evidence>
<comment type="caution">
    <text evidence="11">The sequence shown here is derived from an EMBL/GenBank/DDBJ whole genome shotgun (WGS) entry which is preliminary data.</text>
</comment>
<evidence type="ECO:0000256" key="3">
    <source>
        <dbReference type="ARBA" id="ARBA00022692"/>
    </source>
</evidence>
<dbReference type="STRING" id="10195.A0A3M7QLS9"/>
<gene>
    <name evidence="11" type="ORF">BpHYR1_042240</name>
</gene>
<protein>
    <submittedName>
        <fullName evidence="11">Resistance to inhibitors of cholinesterase 3</fullName>
    </submittedName>
</protein>
<dbReference type="GO" id="GO:0007271">
    <property type="term" value="P:synaptic transmission, cholinergic"/>
    <property type="evidence" value="ECO:0007669"/>
    <property type="project" value="TreeGrafter"/>
</dbReference>
<accession>A0A3M7QLS9</accession>
<dbReference type="GO" id="GO:0005789">
    <property type="term" value="C:endoplasmic reticulum membrane"/>
    <property type="evidence" value="ECO:0007669"/>
    <property type="project" value="UniProtKB-SubCell"/>
</dbReference>
<evidence type="ECO:0000256" key="4">
    <source>
        <dbReference type="ARBA" id="ARBA00022824"/>
    </source>
</evidence>
<evidence type="ECO:0000256" key="5">
    <source>
        <dbReference type="ARBA" id="ARBA00022989"/>
    </source>
</evidence>
<dbReference type="PANTHER" id="PTHR21723:SF3">
    <property type="entry name" value="PROTEIN RIC-3"/>
    <property type="match status" value="1"/>
</dbReference>
<feature type="transmembrane region" description="Helical" evidence="9">
    <location>
        <begin position="12"/>
        <end position="34"/>
    </location>
</feature>
<evidence type="ECO:0000313" key="12">
    <source>
        <dbReference type="Proteomes" id="UP000276133"/>
    </source>
</evidence>
<organism evidence="11 12">
    <name type="scientific">Brachionus plicatilis</name>
    <name type="common">Marine rotifer</name>
    <name type="synonym">Brachionus muelleri</name>
    <dbReference type="NCBI Taxonomy" id="10195"/>
    <lineage>
        <taxon>Eukaryota</taxon>
        <taxon>Metazoa</taxon>
        <taxon>Spiralia</taxon>
        <taxon>Gnathifera</taxon>
        <taxon>Rotifera</taxon>
        <taxon>Eurotatoria</taxon>
        <taxon>Monogononta</taxon>
        <taxon>Pseudotrocha</taxon>
        <taxon>Ploima</taxon>
        <taxon>Brachionidae</taxon>
        <taxon>Brachionus</taxon>
    </lineage>
</organism>
<feature type="compositionally biased region" description="Basic and acidic residues" evidence="8">
    <location>
        <begin position="393"/>
        <end position="407"/>
    </location>
</feature>
<proteinExistence type="inferred from homology"/>
<evidence type="ECO:0000256" key="2">
    <source>
        <dbReference type="ARBA" id="ARBA00008538"/>
    </source>
</evidence>
<name>A0A3M7QLS9_BRAPC</name>
<dbReference type="GO" id="GO:0043025">
    <property type="term" value="C:neuronal cell body"/>
    <property type="evidence" value="ECO:0007669"/>
    <property type="project" value="TreeGrafter"/>
</dbReference>